<comment type="similarity">
    <text evidence="1 7">Belongs to the glycosyl hydrolase 5 (cellulase A) family.</text>
</comment>
<dbReference type="Pfam" id="PF00150">
    <property type="entry name" value="Cellulase"/>
    <property type="match status" value="1"/>
</dbReference>
<accession>A0AAV5SLN9</accession>
<name>A0AAV5SLN9_9BILA</name>
<keyword evidence="11" id="KW-1185">Reference proteome</keyword>
<organism evidence="10 11">
    <name type="scientific">Pristionchus entomophagus</name>
    <dbReference type="NCBI Taxonomy" id="358040"/>
    <lineage>
        <taxon>Eukaryota</taxon>
        <taxon>Metazoa</taxon>
        <taxon>Ecdysozoa</taxon>
        <taxon>Nematoda</taxon>
        <taxon>Chromadorea</taxon>
        <taxon>Rhabditida</taxon>
        <taxon>Rhabditina</taxon>
        <taxon>Diplogasteromorpha</taxon>
        <taxon>Diplogasteroidea</taxon>
        <taxon>Neodiplogasteridae</taxon>
        <taxon>Pristionchus</taxon>
    </lineage>
</organism>
<feature type="region of interest" description="Disordered" evidence="8">
    <location>
        <begin position="377"/>
        <end position="397"/>
    </location>
</feature>
<comment type="caution">
    <text evidence="10">The sequence shown here is derived from an EMBL/GenBank/DDBJ whole genome shotgun (WGS) entry which is preliminary data.</text>
</comment>
<dbReference type="PANTHER" id="PTHR35923">
    <property type="entry name" value="MAJOR EXTRACELLULAR ENDOGLUCANASE"/>
    <property type="match status" value="1"/>
</dbReference>
<evidence type="ECO:0000256" key="3">
    <source>
        <dbReference type="ARBA" id="ARBA00023001"/>
    </source>
</evidence>
<dbReference type="Proteomes" id="UP001432027">
    <property type="component" value="Unassembled WGS sequence"/>
</dbReference>
<evidence type="ECO:0000259" key="9">
    <source>
        <dbReference type="Pfam" id="PF00150"/>
    </source>
</evidence>
<reference evidence="10" key="1">
    <citation type="submission" date="2023-10" db="EMBL/GenBank/DDBJ databases">
        <title>Genome assembly of Pristionchus species.</title>
        <authorList>
            <person name="Yoshida K."/>
            <person name="Sommer R.J."/>
        </authorList>
    </citation>
    <scope>NUCLEOTIDE SEQUENCE</scope>
    <source>
        <strain evidence="10">RS0144</strain>
    </source>
</reference>
<keyword evidence="5 7" id="KW-0326">Glycosidase</keyword>
<keyword evidence="4" id="KW-0119">Carbohydrate metabolism</keyword>
<evidence type="ECO:0000256" key="4">
    <source>
        <dbReference type="ARBA" id="ARBA00023277"/>
    </source>
</evidence>
<dbReference type="SUPFAM" id="SSF51445">
    <property type="entry name" value="(Trans)glycosidases"/>
    <property type="match status" value="1"/>
</dbReference>
<dbReference type="Gene3D" id="3.20.20.80">
    <property type="entry name" value="Glycosidases"/>
    <property type="match status" value="1"/>
</dbReference>
<evidence type="ECO:0000313" key="10">
    <source>
        <dbReference type="EMBL" id="GMS81039.1"/>
    </source>
</evidence>
<protein>
    <recommendedName>
        <fullName evidence="9">Glycoside hydrolase family 5 domain-containing protein</fullName>
    </recommendedName>
</protein>
<evidence type="ECO:0000313" key="11">
    <source>
        <dbReference type="Proteomes" id="UP001432027"/>
    </source>
</evidence>
<dbReference type="AlphaFoldDB" id="A0AAV5SLN9"/>
<gene>
    <name evidence="10" type="ORF">PENTCL1PPCAC_3214</name>
</gene>
<evidence type="ECO:0000256" key="5">
    <source>
        <dbReference type="ARBA" id="ARBA00023295"/>
    </source>
</evidence>
<feature type="non-terminal residue" evidence="10">
    <location>
        <position position="1"/>
    </location>
</feature>
<dbReference type="InterPro" id="IPR001547">
    <property type="entry name" value="Glyco_hydro_5"/>
</dbReference>
<sequence>LIASTVTDQCVSKLKWTTSDGQIHVNGQPLVLKGINYFGFNTNTFYPHGIWAYDLDYYLDFIKNNTFNAIRVPFCLEMIKNNPANLTIACRTNPGLCGKSAMEVLDIFIDRAAERGLLIMLDNHVITERGGITSLWYNDEYPETLVISLWKSLVNRYSDRWNVFAVDLKNEPHSSATWGDSSASTDWNKAAERMINSLSSFSGLFFVEGIDWGTRLENVAEFPINTGNSFLNSRVVYSPHCYGPDVYSSPEFNSADFPKNLDAIWMAKYGFLVNKTGQPVVVSEWGGKAEVGSKDAVWNDHYIEWLRSNCLTNNFYWCLNPDSGDTGGLLEDDWLTPIPRKIAFTTRVQPKPTEFEARNGQICITPGEFPEARCRAGGQPLGPPTTTASPSTTPASIGGVTVTAVT</sequence>
<keyword evidence="6" id="KW-0624">Polysaccharide degradation</keyword>
<evidence type="ECO:0000256" key="1">
    <source>
        <dbReference type="ARBA" id="ARBA00005641"/>
    </source>
</evidence>
<feature type="domain" description="Glycoside hydrolase family 5" evidence="9">
    <location>
        <begin position="34"/>
        <end position="322"/>
    </location>
</feature>
<feature type="compositionally biased region" description="Low complexity" evidence="8">
    <location>
        <begin position="384"/>
        <end position="396"/>
    </location>
</feature>
<keyword evidence="2 7" id="KW-0378">Hydrolase</keyword>
<evidence type="ECO:0000256" key="8">
    <source>
        <dbReference type="SAM" id="MobiDB-lite"/>
    </source>
</evidence>
<evidence type="ECO:0000256" key="6">
    <source>
        <dbReference type="ARBA" id="ARBA00023326"/>
    </source>
</evidence>
<proteinExistence type="inferred from homology"/>
<evidence type="ECO:0000256" key="2">
    <source>
        <dbReference type="ARBA" id="ARBA00022801"/>
    </source>
</evidence>
<feature type="non-terminal residue" evidence="10">
    <location>
        <position position="406"/>
    </location>
</feature>
<dbReference type="EMBL" id="BTSX01000001">
    <property type="protein sequence ID" value="GMS81039.1"/>
    <property type="molecule type" value="Genomic_DNA"/>
</dbReference>
<evidence type="ECO:0000256" key="7">
    <source>
        <dbReference type="RuleBase" id="RU361153"/>
    </source>
</evidence>
<dbReference type="GO" id="GO:0004553">
    <property type="term" value="F:hydrolase activity, hydrolyzing O-glycosyl compounds"/>
    <property type="evidence" value="ECO:0007669"/>
    <property type="project" value="InterPro"/>
</dbReference>
<dbReference type="PANTHER" id="PTHR35923:SF2">
    <property type="entry name" value="ENDOGLUCANASE"/>
    <property type="match status" value="1"/>
</dbReference>
<keyword evidence="3" id="KW-0136">Cellulose degradation</keyword>
<dbReference type="InterPro" id="IPR017853">
    <property type="entry name" value="GH"/>
</dbReference>
<dbReference type="GO" id="GO:0030245">
    <property type="term" value="P:cellulose catabolic process"/>
    <property type="evidence" value="ECO:0007669"/>
    <property type="project" value="UniProtKB-KW"/>
</dbReference>